<feature type="compositionally biased region" description="Basic and acidic residues" evidence="2">
    <location>
        <begin position="66"/>
        <end position="78"/>
    </location>
</feature>
<keyword evidence="1" id="KW-0862">Zinc</keyword>
<name>A0A7S4UL95_9DINO</name>
<keyword evidence="1" id="KW-0479">Metal-binding</keyword>
<dbReference type="InterPro" id="IPR000571">
    <property type="entry name" value="Znf_CCCH"/>
</dbReference>
<feature type="region of interest" description="Disordered" evidence="2">
    <location>
        <begin position="156"/>
        <end position="192"/>
    </location>
</feature>
<dbReference type="EMBL" id="HBNR01023046">
    <property type="protein sequence ID" value="CAE4575778.1"/>
    <property type="molecule type" value="Transcribed_RNA"/>
</dbReference>
<dbReference type="PROSITE" id="PS50103">
    <property type="entry name" value="ZF_C3H1"/>
    <property type="match status" value="2"/>
</dbReference>
<dbReference type="SMART" id="SM00356">
    <property type="entry name" value="ZnF_C3H1"/>
    <property type="match status" value="2"/>
</dbReference>
<feature type="region of interest" description="Disordered" evidence="2">
    <location>
        <begin position="66"/>
        <end position="105"/>
    </location>
</feature>
<gene>
    <name evidence="4" type="ORF">AMON00008_LOCUS15398</name>
</gene>
<organism evidence="4">
    <name type="scientific">Alexandrium monilatum</name>
    <dbReference type="NCBI Taxonomy" id="311494"/>
    <lineage>
        <taxon>Eukaryota</taxon>
        <taxon>Sar</taxon>
        <taxon>Alveolata</taxon>
        <taxon>Dinophyceae</taxon>
        <taxon>Gonyaulacales</taxon>
        <taxon>Pyrocystaceae</taxon>
        <taxon>Alexandrium</taxon>
    </lineage>
</organism>
<feature type="zinc finger region" description="C3H1-type" evidence="1">
    <location>
        <begin position="238"/>
        <end position="266"/>
    </location>
</feature>
<feature type="domain" description="C3H1-type" evidence="3">
    <location>
        <begin position="115"/>
        <end position="142"/>
    </location>
</feature>
<evidence type="ECO:0000256" key="2">
    <source>
        <dbReference type="SAM" id="MobiDB-lite"/>
    </source>
</evidence>
<accession>A0A7S4UL95</accession>
<evidence type="ECO:0000256" key="1">
    <source>
        <dbReference type="PROSITE-ProRule" id="PRU00723"/>
    </source>
</evidence>
<dbReference type="GO" id="GO:0008270">
    <property type="term" value="F:zinc ion binding"/>
    <property type="evidence" value="ECO:0007669"/>
    <property type="project" value="UniProtKB-KW"/>
</dbReference>
<dbReference type="Gene3D" id="3.30.1370.210">
    <property type="match status" value="1"/>
</dbReference>
<feature type="compositionally biased region" description="Low complexity" evidence="2">
    <location>
        <begin position="87"/>
        <end position="100"/>
    </location>
</feature>
<evidence type="ECO:0000313" key="4">
    <source>
        <dbReference type="EMBL" id="CAE4575778.1"/>
    </source>
</evidence>
<dbReference type="AlphaFoldDB" id="A0A7S4UL95"/>
<keyword evidence="1" id="KW-0863">Zinc-finger</keyword>
<feature type="domain" description="C3H1-type" evidence="3">
    <location>
        <begin position="238"/>
        <end position="266"/>
    </location>
</feature>
<feature type="zinc finger region" description="C3H1-type" evidence="1">
    <location>
        <begin position="115"/>
        <end position="142"/>
    </location>
</feature>
<feature type="region of interest" description="Disordered" evidence="2">
    <location>
        <begin position="1"/>
        <end position="23"/>
    </location>
</feature>
<sequence>MAQGSRARPDTSRQRGAMIADREKRKLAAKIAATEWIAMNADREKRKLAAKIAAAQAAASINDKWREGAEKACEKETPTPEQGQAGGSSSSTSGNKAASGPPRRPVVPCLAPLVRSKLFPCTLFMSKACAFGFQCPLAHSLEEVYVARRPFQKAALRPRKRSSRAAAEVSDGSSGSDSGGSAASEAGGKRPRVASEALPVDFATAGGRIIQARRPKGCRASASAGAGGKAAAGPPSFYHRTRMCYAFLEGKCNKPRGECSFAHSPEELKNAGEARQAFLADAAEAATPPAAWWPGLGASPWPTMGSSAV</sequence>
<proteinExistence type="predicted"/>
<protein>
    <recommendedName>
        <fullName evidence="3">C3H1-type domain-containing protein</fullName>
    </recommendedName>
</protein>
<evidence type="ECO:0000259" key="3">
    <source>
        <dbReference type="PROSITE" id="PS50103"/>
    </source>
</evidence>
<reference evidence="4" key="1">
    <citation type="submission" date="2021-01" db="EMBL/GenBank/DDBJ databases">
        <authorList>
            <person name="Corre E."/>
            <person name="Pelletier E."/>
            <person name="Niang G."/>
            <person name="Scheremetjew M."/>
            <person name="Finn R."/>
            <person name="Kale V."/>
            <person name="Holt S."/>
            <person name="Cochrane G."/>
            <person name="Meng A."/>
            <person name="Brown T."/>
            <person name="Cohen L."/>
        </authorList>
    </citation>
    <scope>NUCLEOTIDE SEQUENCE</scope>
    <source>
        <strain evidence="4">CCMP3105</strain>
    </source>
</reference>
<feature type="compositionally biased region" description="Low complexity" evidence="2">
    <location>
        <begin position="165"/>
        <end position="186"/>
    </location>
</feature>